<protein>
    <submittedName>
        <fullName evidence="2">AHH domain-containing protein</fullName>
    </submittedName>
</protein>
<organism evidence="2 3">
    <name type="scientific">Pyxidicoccus parkwayensis</name>
    <dbReference type="NCBI Taxonomy" id="2813578"/>
    <lineage>
        <taxon>Bacteria</taxon>
        <taxon>Pseudomonadati</taxon>
        <taxon>Myxococcota</taxon>
        <taxon>Myxococcia</taxon>
        <taxon>Myxococcales</taxon>
        <taxon>Cystobacterineae</taxon>
        <taxon>Myxococcaceae</taxon>
        <taxon>Pyxidicoccus</taxon>
    </lineage>
</organism>
<sequence>MTTSRHWKEVPKDERHPQRDASTGCLYKHQGKPKATKTDPACAYKVNGYDETRGTRSKRNLYELDPDDELKGAWRVGLRKRLTVRERLLGKVFEEKVNEGRAPKSGERDRHRPVNPTDQKGAWAFEGNNYKQAIRPFFHEYHHILPTESVFDHLNANELEILQDKARYNINSKKNMIILPCTRDISAVLGLPTHLGRHGRETGYAMRCANALVTFKQTNSALKDKPCDVKEDDARKLKDSLERWQQKEYWLIVKFGRANPEADLNSMPPILKV</sequence>
<dbReference type="RefSeq" id="WP_206728194.1">
    <property type="nucleotide sequence ID" value="NZ_CP071090.1"/>
</dbReference>
<dbReference type="InterPro" id="IPR032871">
    <property type="entry name" value="AHH_dom_containing"/>
</dbReference>
<dbReference type="EMBL" id="CP071090">
    <property type="protein sequence ID" value="QSQ26649.1"/>
    <property type="molecule type" value="Genomic_DNA"/>
</dbReference>
<dbReference type="Proteomes" id="UP000662747">
    <property type="component" value="Chromosome"/>
</dbReference>
<evidence type="ECO:0000313" key="3">
    <source>
        <dbReference type="Proteomes" id="UP000662747"/>
    </source>
</evidence>
<feature type="region of interest" description="Disordered" evidence="1">
    <location>
        <begin position="99"/>
        <end position="122"/>
    </location>
</feature>
<evidence type="ECO:0000313" key="2">
    <source>
        <dbReference type="EMBL" id="QSQ26649.1"/>
    </source>
</evidence>
<accession>A0ABX7P809</accession>
<feature type="region of interest" description="Disordered" evidence="1">
    <location>
        <begin position="1"/>
        <end position="40"/>
    </location>
</feature>
<keyword evidence="3" id="KW-1185">Reference proteome</keyword>
<name>A0ABX7P809_9BACT</name>
<gene>
    <name evidence="2" type="ORF">JY651_17695</name>
</gene>
<dbReference type="Pfam" id="PF14412">
    <property type="entry name" value="AHH"/>
    <property type="match status" value="1"/>
</dbReference>
<evidence type="ECO:0000256" key="1">
    <source>
        <dbReference type="SAM" id="MobiDB-lite"/>
    </source>
</evidence>
<feature type="compositionally biased region" description="Basic and acidic residues" evidence="1">
    <location>
        <begin position="99"/>
        <end position="112"/>
    </location>
</feature>
<feature type="compositionally biased region" description="Basic and acidic residues" evidence="1">
    <location>
        <begin position="1"/>
        <end position="19"/>
    </location>
</feature>
<proteinExistence type="predicted"/>
<reference evidence="2 3" key="1">
    <citation type="submission" date="2021-02" db="EMBL/GenBank/DDBJ databases">
        <title>De Novo genome assembly of isolated myxobacteria.</title>
        <authorList>
            <person name="Stevens D.C."/>
        </authorList>
    </citation>
    <scope>NUCLEOTIDE SEQUENCE [LARGE SCALE GENOMIC DNA]</scope>
    <source>
        <strain evidence="3">SCPEA02</strain>
    </source>
</reference>